<dbReference type="SMART" id="SM00369">
    <property type="entry name" value="LRR_TYP"/>
    <property type="match status" value="9"/>
</dbReference>
<keyword evidence="6" id="KW-0677">Repeat</keyword>
<dbReference type="Pfam" id="PF23598">
    <property type="entry name" value="LRR_14"/>
    <property type="match status" value="3"/>
</dbReference>
<organism evidence="14 15">
    <name type="scientific">Vitis vinifera</name>
    <name type="common">Grape</name>
    <dbReference type="NCBI Taxonomy" id="29760"/>
    <lineage>
        <taxon>Eukaryota</taxon>
        <taxon>Viridiplantae</taxon>
        <taxon>Streptophyta</taxon>
        <taxon>Embryophyta</taxon>
        <taxon>Tracheophyta</taxon>
        <taxon>Spermatophyta</taxon>
        <taxon>Magnoliopsida</taxon>
        <taxon>eudicotyledons</taxon>
        <taxon>Gunneridae</taxon>
        <taxon>Pentapetalae</taxon>
        <taxon>rosids</taxon>
        <taxon>Vitales</taxon>
        <taxon>Vitaceae</taxon>
        <taxon>Viteae</taxon>
        <taxon>Vitis</taxon>
    </lineage>
</organism>
<dbReference type="Gene3D" id="3.40.50.300">
    <property type="entry name" value="P-loop containing nucleotide triphosphate hydrolases"/>
    <property type="match status" value="1"/>
</dbReference>
<evidence type="ECO:0000256" key="9">
    <source>
        <dbReference type="ARBA" id="ARBA00023242"/>
    </source>
</evidence>
<evidence type="ECO:0000256" key="2">
    <source>
        <dbReference type="ARBA" id="ARBA00004496"/>
    </source>
</evidence>
<dbReference type="ExpressionAtlas" id="F6GW26">
    <property type="expression patterns" value="baseline and differential"/>
</dbReference>
<feature type="compositionally biased region" description="Polar residues" evidence="12">
    <location>
        <begin position="2422"/>
        <end position="2433"/>
    </location>
</feature>
<dbReference type="PRINTS" id="PR00364">
    <property type="entry name" value="DISEASERSIST"/>
</dbReference>
<keyword evidence="7" id="KW-0378">Hydrolase</keyword>
<dbReference type="Pfam" id="PF20160">
    <property type="entry name" value="C-JID"/>
    <property type="match status" value="5"/>
</dbReference>
<dbReference type="SUPFAM" id="SSF52200">
    <property type="entry name" value="Toll/Interleukin receptor TIR domain"/>
    <property type="match status" value="1"/>
</dbReference>
<evidence type="ECO:0000256" key="10">
    <source>
        <dbReference type="ARBA" id="ARBA00047304"/>
    </source>
</evidence>
<evidence type="ECO:0000256" key="8">
    <source>
        <dbReference type="ARBA" id="ARBA00023027"/>
    </source>
</evidence>
<keyword evidence="9" id="KW-0539">Nucleus</keyword>
<keyword evidence="8" id="KW-0520">NAD</keyword>
<dbReference type="EC" id="3.2.2.6" evidence="3"/>
<dbReference type="SMR" id="F6GW26"/>
<evidence type="ECO:0000256" key="1">
    <source>
        <dbReference type="ARBA" id="ARBA00004123"/>
    </source>
</evidence>
<dbReference type="SUPFAM" id="SSF52058">
    <property type="entry name" value="L domain-like"/>
    <property type="match status" value="3"/>
</dbReference>
<dbReference type="FunFam" id="3.40.50.10140:FF:000007">
    <property type="entry name" value="Disease resistance protein (TIR-NBS-LRR class)"/>
    <property type="match status" value="1"/>
</dbReference>
<comment type="catalytic activity">
    <reaction evidence="10">
        <text>NAD(+) + H2O = ADP-D-ribose + nicotinamide + H(+)</text>
        <dbReference type="Rhea" id="RHEA:16301"/>
        <dbReference type="ChEBI" id="CHEBI:15377"/>
        <dbReference type="ChEBI" id="CHEBI:15378"/>
        <dbReference type="ChEBI" id="CHEBI:17154"/>
        <dbReference type="ChEBI" id="CHEBI:57540"/>
        <dbReference type="ChEBI" id="CHEBI:57967"/>
        <dbReference type="EC" id="3.2.2.6"/>
    </reaction>
    <physiologicalReaction direction="left-to-right" evidence="10">
        <dbReference type="Rhea" id="RHEA:16302"/>
    </physiologicalReaction>
</comment>
<dbReference type="GO" id="GO:0050832">
    <property type="term" value="P:defense response to fungus"/>
    <property type="evidence" value="ECO:0007669"/>
    <property type="project" value="UniProtKB-ARBA"/>
</dbReference>
<evidence type="ECO:0000256" key="5">
    <source>
        <dbReference type="ARBA" id="ARBA00022614"/>
    </source>
</evidence>
<dbReference type="PaxDb" id="29760-VIT_18s0089g00100.t01"/>
<accession>F6GW26</accession>
<dbReference type="PROSITE" id="PS50104">
    <property type="entry name" value="TIR"/>
    <property type="match status" value="1"/>
</dbReference>
<dbReference type="InterPro" id="IPR045344">
    <property type="entry name" value="C-JID"/>
</dbReference>
<dbReference type="Proteomes" id="UP000009183">
    <property type="component" value="Chromosome 18"/>
</dbReference>
<reference evidence="15" key="1">
    <citation type="journal article" date="2007" name="Nature">
        <title>The grapevine genome sequence suggests ancestral hexaploidization in major angiosperm phyla.</title>
        <authorList>
            <consortium name="The French-Italian Public Consortium for Grapevine Genome Characterization."/>
            <person name="Jaillon O."/>
            <person name="Aury J.-M."/>
            <person name="Noel B."/>
            <person name="Policriti A."/>
            <person name="Clepet C."/>
            <person name="Casagrande A."/>
            <person name="Choisne N."/>
            <person name="Aubourg S."/>
            <person name="Vitulo N."/>
            <person name="Jubin C."/>
            <person name="Vezzi A."/>
            <person name="Legeai F."/>
            <person name="Hugueney P."/>
            <person name="Dasilva C."/>
            <person name="Horner D."/>
            <person name="Mica E."/>
            <person name="Jublot D."/>
            <person name="Poulain J."/>
            <person name="Bruyere C."/>
            <person name="Billault A."/>
            <person name="Segurens B."/>
            <person name="Gouyvenoux M."/>
            <person name="Ugarte E."/>
            <person name="Cattonaro F."/>
            <person name="Anthouard V."/>
            <person name="Vico V."/>
            <person name="Del Fabbro C."/>
            <person name="Alaux M."/>
            <person name="Di Gaspero G."/>
            <person name="Dumas V."/>
            <person name="Felice N."/>
            <person name="Paillard S."/>
            <person name="Juman I."/>
            <person name="Moroldo M."/>
            <person name="Scalabrin S."/>
            <person name="Canaguier A."/>
            <person name="Le Clainche I."/>
            <person name="Malacrida G."/>
            <person name="Durand E."/>
            <person name="Pesole G."/>
            <person name="Laucou V."/>
            <person name="Chatelet P."/>
            <person name="Merdinoglu D."/>
            <person name="Delledonne M."/>
            <person name="Pezzotti M."/>
            <person name="Lecharny A."/>
            <person name="Scarpelli C."/>
            <person name="Artiguenave F."/>
            <person name="Pe M.E."/>
            <person name="Valle G."/>
            <person name="Morgante M."/>
            <person name="Caboche M."/>
            <person name="Adam-Blondon A.-F."/>
            <person name="Weissenbach J."/>
            <person name="Quetier F."/>
            <person name="Wincker P."/>
        </authorList>
    </citation>
    <scope>NUCLEOTIDE SEQUENCE [LARGE SCALE GENOMIC DNA]</scope>
    <source>
        <strain evidence="15">cv. Pinot noir / PN40024</strain>
    </source>
</reference>
<evidence type="ECO:0000256" key="6">
    <source>
        <dbReference type="ARBA" id="ARBA00022737"/>
    </source>
</evidence>
<dbReference type="InterPro" id="IPR027417">
    <property type="entry name" value="P-loop_NTPase"/>
</dbReference>
<sequence length="2444" mass="278791">MASPSIQRSSSSFTSRSQWSYDVFLSFRGEDTRKSFTDHLYSALIRNNIHTFRDDEELPRGEEIAPELLKAIEESRSAIIVFSKTYAHSKWCLEELVKIMKCKEEREQMVVIPIFYHVDPSELRNQTEIYGEAFTHHEKNADEERKEKIRKWKIALRQASNLAGYDAKDRYETELIDKIIENVPRSFPKTLAVTENIVGMDYRLERLISLLEIGLNDVRMVGVYGLGGIGKTTIINALYNRISNQFESVSLLTDVRKESTENSGGLLKLQQQLLNDILGTTRKIVLRNVHEGIKEIRDKLSSKRVLVFLDDVDELTQLEHLIGKHNWFGPGSRIIITTRKKDLLTRHEMKMYEGTEKIEGIFFHMDTSEQIQFTCKAFKRMNRLRLLILSHNCIEQLPEDFVFPSDDLTCLGWDGYSLESLPPNFHPNDLVFLGLSNSNIKRLWKGNMCLRNLRYINLNDSQQLIELPNFSNVPNLEELNLSGCIILLKVHTHIRDLKYKSSSNVVFLSDSYFIGHGICIVVPGSCGIPNWIRNQRKENRITMDLPRNCYENNDFLGIAICCVYAPLDECEDIPENDFAHKSENESDDEALNEYDDFLEAESSISTELECQLSLHDRYGFSTLCVQHLSFRTTCKCYHDGGGSEQMWVIFYPKAAILESCHTNPSIFLGAIFMGCRNHFKVLKCGLEPIYAQDPIVQTEDVEASCAECQRNVEHRKLCLKCQTISLPPIERASEFDTLCLRECKNLESLPTIIWEFKSLKSLFCSDCSQLQYFPEILETMENLRQLHLNGTAIKELPSSIERLNRLQVLNLGRCKNLVTLPESICNLRFLEDLNVNFCSKLHKLPQNLGRLQSLKRLRARGLNSRCCQLLSLSGLCSLKELDLIYSKLMQGVVLSDICCLYSVEVLDLSFCGIDEGGIPTEICQLSSLQELLLIGNLFRSIPAGINQLSRLRLLVLSNCQELRQIPVLPSSLRVLDVQSCKRLETSSGLLWSSLFNCFKSLIQDLECKIYPLEKPFARVNLIISESCGIPNWISHHKKGAEVVAKLPQNWYKNDDLLGFVLYSVYYPLDNESEETLENDATYFEYGLTLRGHEIQFVDKLQFYPSFYGNVVPYMWMIYYPKYEIGEKYHSNKWRQLTASFCGYLRGKAVKVEECGIHLIYAHDHEQNHGKAMISTVCRECQEDVQSLWKLCLKGNAINELPTIECPHKLNRLCLRECKNLELLPSSICELKSLTTLFCSGCSRLRSFPEILEDVENIRELHLDGTAIEELPASIQYLRGLQHLNLADCSNLVSLPEAICKLKTLKILNVSFCTKLERFPENLRSLQCLEGLYASGLNLSKDCFSSILAGIIQLSKLRVLELSHCQGLLQVPELPPSLRVLDVHSCTCLEVLSSPSCLLGVSLFKCFKSTIEDLKYKSSSNEVFLRDSDFIGNGVCIVVPGSCGIPKWIRNQREGNHITMDLPQNCYENNDFLGIAICCVYAPHDECEDIPENDFAHTSENESGDEALNEYDDLLEAESSISTGLECKLSLHDRYGFSTLCAQRLSFRTTCKCYHDGGGSEQMWVIFYPKAAILESCHTNPSMFLGAIFMGCRNHFKVLKCGLEPIYAQDPIVQTDDVDASCAECQRNVEHRKLCLKGQTISLPPIECASEFDTLCLRECKNLESLPTSIWEFKSLKSLFCSDCSQLQYFPEILENMENLRQLHLNGTAIKELPSSIEHLNRLQVLNLERCKNLVTLPESICNLRFLEDLNVNYCSKLHKLPQNLGRLQSLKCLRARGLNSRCCQLLSLSGLCSLKELDLIYSKLMQGVVLSDICCLYSLEVVDLRVCGIDEGGIPTEICQLSSLQELFLFGNLFRSIPAGINQLSRLRLLVLGNCQELRQIPALPSSLRVLDIHLCKRLETSSGLLWSSLFNCFKSLIQDLECKIYPLEKPFARVNLIISESCGIPDWISHHKKGAEVVAKLPQNWYKNDDLLGFVLYCVYYPLDNESEETLENGATYFEYGLTLRGHEIQFVDKLQFYPSFHVYVVPCMWMIYYPKHEIEEKYHSNKWRQLTASFCGYLRGKAVKVEECGIHLIYAHDHEQNHGKAMISTVCRECQEDVQSLWKLCLNLPEAFCNLKTLKILNVSFCTKLERFPENLRSLQCLEGLYASGLNLSKDCFSSILAGIIQLSKLRVLELSHCQGLLQVPEFPPSLRVLDVHSCTCLETLSSPSSQLGFSLFKCFKSMIEEFECGSYWNKAIRVVISGNDGIPEWISQPKKGSQITIELSTDLYRKDGFLGFALYSVFIPMACGWLNCELNICGDQSECCHVDDVRSYCCRICGESSQMCVTYYPKVVIGNQYWSNEWRRLKASFHSLDGTPVEVKECGFHLIYTPDVINRNIPEDTSSDARRSCDNTEATRRDHQTMIEYNDEQRSCDTRSAAEDTNSNPQTSNDCTHCTKRLRLI</sequence>
<dbReference type="InterPro" id="IPR055414">
    <property type="entry name" value="LRR_R13L4/SHOC2-like"/>
</dbReference>
<dbReference type="InterPro" id="IPR032675">
    <property type="entry name" value="LRR_dom_sf"/>
</dbReference>
<dbReference type="Gene3D" id="3.40.50.10140">
    <property type="entry name" value="Toll/interleukin-1 receptor homology (TIR) domain"/>
    <property type="match status" value="1"/>
</dbReference>
<dbReference type="PANTHER" id="PTHR11017">
    <property type="entry name" value="LEUCINE-RICH REPEAT-CONTAINING PROTEIN"/>
    <property type="match status" value="1"/>
</dbReference>
<dbReference type="SMART" id="SM00255">
    <property type="entry name" value="TIR"/>
    <property type="match status" value="1"/>
</dbReference>
<dbReference type="GO" id="GO:0007165">
    <property type="term" value="P:signal transduction"/>
    <property type="evidence" value="ECO:0007669"/>
    <property type="project" value="InterPro"/>
</dbReference>
<dbReference type="EMBL" id="FN594956">
    <property type="protein sequence ID" value="CCB44161.1"/>
    <property type="molecule type" value="Genomic_DNA"/>
</dbReference>
<comment type="subcellular location">
    <subcellularLocation>
        <location evidence="2">Cytoplasm</location>
    </subcellularLocation>
    <subcellularLocation>
        <location evidence="1">Nucleus</location>
    </subcellularLocation>
</comment>
<dbReference type="GO" id="GO:0005634">
    <property type="term" value="C:nucleus"/>
    <property type="evidence" value="ECO:0007669"/>
    <property type="project" value="UniProtKB-SubCell"/>
</dbReference>
<evidence type="ECO:0000256" key="12">
    <source>
        <dbReference type="SAM" id="MobiDB-lite"/>
    </source>
</evidence>
<dbReference type="GO" id="GO:0061809">
    <property type="term" value="F:NAD+ nucleosidase activity, cyclic ADP-ribose generating"/>
    <property type="evidence" value="ECO:0007669"/>
    <property type="project" value="UniProtKB-EC"/>
</dbReference>
<evidence type="ECO:0000313" key="15">
    <source>
        <dbReference type="Proteomes" id="UP000009183"/>
    </source>
</evidence>
<dbReference type="SUPFAM" id="SSF52540">
    <property type="entry name" value="P-loop containing nucleoside triphosphate hydrolases"/>
    <property type="match status" value="1"/>
</dbReference>
<dbReference type="Pfam" id="PF01582">
    <property type="entry name" value="TIR"/>
    <property type="match status" value="1"/>
</dbReference>
<feature type="compositionally biased region" description="Basic and acidic residues" evidence="12">
    <location>
        <begin position="2409"/>
        <end position="2421"/>
    </location>
</feature>
<evidence type="ECO:0000259" key="13">
    <source>
        <dbReference type="PROSITE" id="PS50104"/>
    </source>
</evidence>
<feature type="domain" description="TIR" evidence="13">
    <location>
        <begin position="19"/>
        <end position="187"/>
    </location>
</feature>
<keyword evidence="4" id="KW-0963">Cytoplasm</keyword>
<dbReference type="Pfam" id="PF00931">
    <property type="entry name" value="NB-ARC"/>
    <property type="match status" value="1"/>
</dbReference>
<dbReference type="InterPro" id="IPR001611">
    <property type="entry name" value="Leu-rich_rpt"/>
</dbReference>
<comment type="similarity">
    <text evidence="11">Belongs to the disease resistance TIR-NB-LRR family.</text>
</comment>
<feature type="region of interest" description="Disordered" evidence="12">
    <location>
        <begin position="2409"/>
        <end position="2433"/>
    </location>
</feature>
<evidence type="ECO:0000313" key="14">
    <source>
        <dbReference type="EMBL" id="CCB44161.1"/>
    </source>
</evidence>
<keyword evidence="15" id="KW-1185">Reference proteome</keyword>
<dbReference type="InterPro" id="IPR000157">
    <property type="entry name" value="TIR_dom"/>
</dbReference>
<dbReference type="PROSITE" id="PS51450">
    <property type="entry name" value="LRR"/>
    <property type="match status" value="1"/>
</dbReference>
<gene>
    <name evidence="14" type="ordered locus">VIT_18s0089g00100</name>
</gene>
<dbReference type="GO" id="GO:0043068">
    <property type="term" value="P:positive regulation of programmed cell death"/>
    <property type="evidence" value="ECO:0007669"/>
    <property type="project" value="UniProtKB-ARBA"/>
</dbReference>
<evidence type="ECO:0000256" key="4">
    <source>
        <dbReference type="ARBA" id="ARBA00022490"/>
    </source>
</evidence>
<dbReference type="HOGENOM" id="CLU_228941_0_0_1"/>
<dbReference type="InterPro" id="IPR002182">
    <property type="entry name" value="NB-ARC"/>
</dbReference>
<dbReference type="Gene3D" id="3.80.10.10">
    <property type="entry name" value="Ribonuclease Inhibitor"/>
    <property type="match status" value="7"/>
</dbReference>
<keyword evidence="5" id="KW-0433">Leucine-rich repeat</keyword>
<name>F6GW26_VITVI</name>
<dbReference type="PANTHER" id="PTHR11017:SF570">
    <property type="entry name" value="DISEASE RESISTANCE PROTEIN (TIR-NBS CLASS)-RELATED"/>
    <property type="match status" value="1"/>
</dbReference>
<protein>
    <recommendedName>
        <fullName evidence="3">ADP-ribosyl cyclase/cyclic ADP-ribose hydrolase</fullName>
        <ecNumber evidence="3">3.2.2.6</ecNumber>
    </recommendedName>
</protein>
<evidence type="ECO:0000256" key="11">
    <source>
        <dbReference type="ARBA" id="ARBA00061488"/>
    </source>
</evidence>
<dbReference type="GO" id="GO:0043531">
    <property type="term" value="F:ADP binding"/>
    <property type="evidence" value="ECO:0007669"/>
    <property type="project" value="InterPro"/>
</dbReference>
<dbReference type="eggNOG" id="ENOG502S07K">
    <property type="taxonomic scope" value="Eukaryota"/>
</dbReference>
<proteinExistence type="inferred from homology"/>
<evidence type="ECO:0000256" key="3">
    <source>
        <dbReference type="ARBA" id="ARBA00011982"/>
    </source>
</evidence>
<dbReference type="InParanoid" id="F6GW26"/>
<dbReference type="InterPro" id="IPR044974">
    <property type="entry name" value="Disease_R_plants"/>
</dbReference>
<evidence type="ECO:0000256" key="7">
    <source>
        <dbReference type="ARBA" id="ARBA00022801"/>
    </source>
</evidence>
<dbReference type="SUPFAM" id="SSF52047">
    <property type="entry name" value="RNI-like"/>
    <property type="match status" value="2"/>
</dbReference>
<dbReference type="GO" id="GO:0005737">
    <property type="term" value="C:cytoplasm"/>
    <property type="evidence" value="ECO:0007669"/>
    <property type="project" value="UniProtKB-SubCell"/>
</dbReference>
<dbReference type="InterPro" id="IPR003591">
    <property type="entry name" value="Leu-rich_rpt_typical-subtyp"/>
</dbReference>
<dbReference type="InterPro" id="IPR035897">
    <property type="entry name" value="Toll_tir_struct_dom_sf"/>
</dbReference>